<dbReference type="Pfam" id="PF08734">
    <property type="entry name" value="GYD"/>
    <property type="match status" value="1"/>
</dbReference>
<accession>H0QQL8</accession>
<evidence type="ECO:0000313" key="1">
    <source>
        <dbReference type="EMBL" id="GAB15119.1"/>
    </source>
</evidence>
<protein>
    <recommendedName>
        <fullName evidence="3">GYD domain-containing protein</fullName>
    </recommendedName>
</protein>
<dbReference type="Proteomes" id="UP000003828">
    <property type="component" value="Unassembled WGS sequence"/>
</dbReference>
<reference evidence="1 2" key="1">
    <citation type="submission" date="2011-12" db="EMBL/GenBank/DDBJ databases">
        <title>Whole genome shotgun sequence of Arthrobacter globiformis NBRC 12137.</title>
        <authorList>
            <person name="Miyazawa S."/>
            <person name="Hosoyama A."/>
            <person name="Tsuchikane K."/>
            <person name="Katsumata H."/>
            <person name="Yamazaki S."/>
            <person name="Fujita N."/>
        </authorList>
    </citation>
    <scope>NUCLEOTIDE SEQUENCE [LARGE SCALE GENOMIC DNA]</scope>
    <source>
        <strain evidence="1 2">NBRC 12137</strain>
    </source>
</reference>
<comment type="caution">
    <text evidence="1">The sequence shown here is derived from an EMBL/GenBank/DDBJ whole genome shotgun (WGS) entry which is preliminary data.</text>
</comment>
<sequence length="169" mass="18062">MTLWGNARASIRGLSAGRCQRMEVGLRCAHGPHSGDLFQDLPARVPGAPAVASVLDIAEQEKTMTKYLFEANYVGDGIKGLMREGGTKRRDALTEALNSVGGSLESFYYAFGETDVLGVFDVPDQAGAAALSLMINSTGNVNVRLKPLMTPEDIDEAVKKTPSYRAPGQ</sequence>
<organism evidence="1 2">
    <name type="scientific">Arthrobacter globiformis (strain ATCC 8010 / DSM 20124 / JCM 1332 / NBRC 12137 / NCIMB 8907 / NRRL B-2979 / 168)</name>
    <dbReference type="NCBI Taxonomy" id="1077972"/>
    <lineage>
        <taxon>Bacteria</taxon>
        <taxon>Bacillati</taxon>
        <taxon>Actinomycetota</taxon>
        <taxon>Actinomycetes</taxon>
        <taxon>Micrococcales</taxon>
        <taxon>Micrococcaceae</taxon>
        <taxon>Arthrobacter</taxon>
    </lineage>
</organism>
<dbReference type="STRING" id="1077972.ARGLB_083_00050"/>
<dbReference type="AlphaFoldDB" id="H0QQL8"/>
<proteinExistence type="predicted"/>
<dbReference type="eggNOG" id="COG4274">
    <property type="taxonomic scope" value="Bacteria"/>
</dbReference>
<dbReference type="InterPro" id="IPR014845">
    <property type="entry name" value="GYD/TTHA1554"/>
</dbReference>
<keyword evidence="2" id="KW-1185">Reference proteome</keyword>
<name>H0QQL8_ARTG1</name>
<evidence type="ECO:0008006" key="3">
    <source>
        <dbReference type="Google" id="ProtNLM"/>
    </source>
</evidence>
<gene>
    <name evidence="1" type="ORF">ARGLB_083_00050</name>
</gene>
<evidence type="ECO:0000313" key="2">
    <source>
        <dbReference type="Proteomes" id="UP000003828"/>
    </source>
</evidence>
<dbReference type="EMBL" id="BAEG01000083">
    <property type="protein sequence ID" value="GAB15119.1"/>
    <property type="molecule type" value="Genomic_DNA"/>
</dbReference>